<sequence length="303" mass="33603">MKWLKRTTHDHGLAVLTAFCPGSAVALRLEQAGSKFRVASFVLHEVPVATADVLGRLADEAGLRKSPLIALLPPDSYQVLMLESPTVPEDELRSAVRWKLKDMLDYHIDDAVFDLLKVPGGGGARLSYLYAVTVPAQAVRELIALYRASGLGLEVIDVDETAQRHIAARLEPPGYAVGLLHVHGERGLLTFTFEGELVLARRIDLRGVPQDEVAERVVLEVQRSVDYFDRQFHALPMSRLYLAPMADGEELYRQLHENLSLPVERLDLGLIFDFNSHADLQRPATQAQVFHALGAAMREWAGS</sequence>
<dbReference type="Gene3D" id="3.30.1490.300">
    <property type="match status" value="1"/>
</dbReference>
<dbReference type="AlphaFoldDB" id="A0A4V2UQP4"/>
<dbReference type="OrthoDB" id="5296002at2"/>
<dbReference type="EMBL" id="SLZY01000007">
    <property type="protein sequence ID" value="TCS71892.1"/>
    <property type="molecule type" value="Genomic_DNA"/>
</dbReference>
<dbReference type="Gene3D" id="3.30.420.40">
    <property type="match status" value="2"/>
</dbReference>
<dbReference type="InterPro" id="IPR043129">
    <property type="entry name" value="ATPase_NBD"/>
</dbReference>
<accession>A0A4V2UQP4</accession>
<evidence type="ECO:0000313" key="2">
    <source>
        <dbReference type="Proteomes" id="UP000295135"/>
    </source>
</evidence>
<dbReference type="SUPFAM" id="SSF53067">
    <property type="entry name" value="Actin-like ATPase domain"/>
    <property type="match status" value="1"/>
</dbReference>
<dbReference type="Proteomes" id="UP000295135">
    <property type="component" value="Unassembled WGS sequence"/>
</dbReference>
<name>A0A4V2UQP4_9PROT</name>
<comment type="caution">
    <text evidence="1">The sequence shown here is derived from an EMBL/GenBank/DDBJ whole genome shotgun (WGS) entry which is preliminary data.</text>
</comment>
<evidence type="ECO:0000313" key="1">
    <source>
        <dbReference type="EMBL" id="TCS71892.1"/>
    </source>
</evidence>
<protein>
    <submittedName>
        <fullName evidence="1">MSHA biogenesis protein MshI</fullName>
    </submittedName>
</protein>
<gene>
    <name evidence="1" type="ORF">EDC61_10730</name>
</gene>
<dbReference type="RefSeq" id="WP_126463721.1">
    <property type="nucleotide sequence ID" value="NZ_AP018721.1"/>
</dbReference>
<reference evidence="1 2" key="1">
    <citation type="submission" date="2019-03" db="EMBL/GenBank/DDBJ databases">
        <title>Genomic Encyclopedia of Type Strains, Phase IV (KMG-IV): sequencing the most valuable type-strain genomes for metagenomic binning, comparative biology and taxonomic classification.</title>
        <authorList>
            <person name="Goeker M."/>
        </authorList>
    </citation>
    <scope>NUCLEOTIDE SEQUENCE [LARGE SCALE GENOMIC DNA]</scope>
    <source>
        <strain evidence="1 2">DSM 103923</strain>
    </source>
</reference>
<keyword evidence="2" id="KW-1185">Reference proteome</keyword>
<organism evidence="1 2">
    <name type="scientific">Sulfuritortus calidifontis</name>
    <dbReference type="NCBI Taxonomy" id="1914471"/>
    <lineage>
        <taxon>Bacteria</taxon>
        <taxon>Pseudomonadati</taxon>
        <taxon>Pseudomonadota</taxon>
        <taxon>Betaproteobacteria</taxon>
        <taxon>Nitrosomonadales</taxon>
        <taxon>Thiobacillaceae</taxon>
        <taxon>Sulfuritortus</taxon>
    </lineage>
</organism>
<proteinExistence type="predicted"/>